<gene>
    <name evidence="4" type="ORF">CJ030_MR1G008844</name>
</gene>
<dbReference type="InterPro" id="IPR010341">
    <property type="entry name" value="DUF936_pln"/>
</dbReference>
<feature type="compositionally biased region" description="Polar residues" evidence="1">
    <location>
        <begin position="29"/>
        <end position="55"/>
    </location>
</feature>
<feature type="region of interest" description="Disordered" evidence="1">
    <location>
        <begin position="646"/>
        <end position="685"/>
    </location>
</feature>
<proteinExistence type="predicted"/>
<name>A0A6A1WHX1_9ROSI</name>
<dbReference type="Proteomes" id="UP000516437">
    <property type="component" value="Chromosome 1"/>
</dbReference>
<keyword evidence="5" id="KW-1185">Reference proteome</keyword>
<protein>
    <submittedName>
        <fullName evidence="4">Uncharacterized protein</fullName>
    </submittedName>
</protein>
<feature type="region of interest" description="Disordered" evidence="1">
    <location>
        <begin position="28"/>
        <end position="55"/>
    </location>
</feature>
<evidence type="ECO:0000259" key="2">
    <source>
        <dbReference type="Pfam" id="PF06075"/>
    </source>
</evidence>
<evidence type="ECO:0000313" key="4">
    <source>
        <dbReference type="EMBL" id="KAB1224882.1"/>
    </source>
</evidence>
<evidence type="ECO:0000259" key="3">
    <source>
        <dbReference type="Pfam" id="PF21647"/>
    </source>
</evidence>
<feature type="domain" description="DUF6857" evidence="3">
    <location>
        <begin position="474"/>
        <end position="788"/>
    </location>
</feature>
<dbReference type="PANTHER" id="PTHR31928:SF7">
    <property type="entry name" value="FACTOR 1-DELTA, PUTATIVE (DUF936)-RELATED"/>
    <property type="match status" value="1"/>
</dbReference>
<dbReference type="EMBL" id="RXIC02000019">
    <property type="protein sequence ID" value="KAB1224882.1"/>
    <property type="molecule type" value="Genomic_DNA"/>
</dbReference>
<feature type="compositionally biased region" description="Polar residues" evidence="1">
    <location>
        <begin position="660"/>
        <end position="684"/>
    </location>
</feature>
<evidence type="ECO:0000313" key="5">
    <source>
        <dbReference type="Proteomes" id="UP000516437"/>
    </source>
</evidence>
<feature type="compositionally biased region" description="Polar residues" evidence="1">
    <location>
        <begin position="381"/>
        <end position="407"/>
    </location>
</feature>
<dbReference type="AlphaFoldDB" id="A0A6A1WHX1"/>
<dbReference type="Pfam" id="PF06075">
    <property type="entry name" value="DUF936"/>
    <property type="match status" value="1"/>
</dbReference>
<reference evidence="4 5" key="1">
    <citation type="journal article" date="2019" name="Plant Biotechnol. J.">
        <title>The red bayberry genome and genetic basis of sex determination.</title>
        <authorList>
            <person name="Jia H.M."/>
            <person name="Jia H.J."/>
            <person name="Cai Q.L."/>
            <person name="Wang Y."/>
            <person name="Zhao H.B."/>
            <person name="Yang W.F."/>
            <person name="Wang G.Y."/>
            <person name="Li Y.H."/>
            <person name="Zhan D.L."/>
            <person name="Shen Y.T."/>
            <person name="Niu Q.F."/>
            <person name="Chang L."/>
            <person name="Qiu J."/>
            <person name="Zhao L."/>
            <person name="Xie H.B."/>
            <person name="Fu W.Y."/>
            <person name="Jin J."/>
            <person name="Li X.W."/>
            <person name="Jiao Y."/>
            <person name="Zhou C.C."/>
            <person name="Tu T."/>
            <person name="Chai C.Y."/>
            <person name="Gao J.L."/>
            <person name="Fan L.J."/>
            <person name="van de Weg E."/>
            <person name="Wang J.Y."/>
            <person name="Gao Z.S."/>
        </authorList>
    </citation>
    <scope>NUCLEOTIDE SEQUENCE [LARGE SCALE GENOMIC DNA]</scope>
    <source>
        <tissue evidence="4">Leaves</tissue>
    </source>
</reference>
<dbReference type="InterPro" id="IPR048297">
    <property type="entry name" value="DUF936_dom_pln"/>
</dbReference>
<feature type="region of interest" description="Disordered" evidence="1">
    <location>
        <begin position="89"/>
        <end position="108"/>
    </location>
</feature>
<organism evidence="4 5">
    <name type="scientific">Morella rubra</name>
    <name type="common">Chinese bayberry</name>
    <dbReference type="NCBI Taxonomy" id="262757"/>
    <lineage>
        <taxon>Eukaryota</taxon>
        <taxon>Viridiplantae</taxon>
        <taxon>Streptophyta</taxon>
        <taxon>Embryophyta</taxon>
        <taxon>Tracheophyta</taxon>
        <taxon>Spermatophyta</taxon>
        <taxon>Magnoliopsida</taxon>
        <taxon>eudicotyledons</taxon>
        <taxon>Gunneridae</taxon>
        <taxon>Pentapetalae</taxon>
        <taxon>rosids</taxon>
        <taxon>fabids</taxon>
        <taxon>Fagales</taxon>
        <taxon>Myricaceae</taxon>
        <taxon>Morella</taxon>
    </lineage>
</organism>
<dbReference type="OrthoDB" id="1888344at2759"/>
<feature type="domain" description="DUF936" evidence="2">
    <location>
        <begin position="196"/>
        <end position="318"/>
    </location>
</feature>
<accession>A0A6A1WHX1</accession>
<dbReference type="Pfam" id="PF21647">
    <property type="entry name" value="DUF6857"/>
    <property type="match status" value="1"/>
</dbReference>
<dbReference type="InterPro" id="IPR049172">
    <property type="entry name" value="DUF6857_pln"/>
</dbReference>
<evidence type="ECO:0000256" key="1">
    <source>
        <dbReference type="SAM" id="MobiDB-lite"/>
    </source>
</evidence>
<dbReference type="PANTHER" id="PTHR31928">
    <property type="entry name" value="EXPRESSED PROTEIN"/>
    <property type="match status" value="1"/>
</dbReference>
<sequence length="791" mass="87029">MPKKSQVEGLELRRLSLDDSSRRLWDQGTIATSRSDKAAQTTSHSKSQRTPASSYSASVIFDKKASSKNDSPLKSSSLSISPVKNKINIVSPKSKSRTLKKDPKSLSEGTIPSHLIKVPLNSKMWSDQRIVWNALPSAIHDIGKHRGRDGLNGLDVESAVHCCSKTVEPSPQPKRSEQRREVAKQGFLLSDTMASLSPGVLSKLLEHAGNKDVKVTGEHRSAVLQVIEIIPSFAPQTEDDPWRSRGFFLKVSDSLHSAYVAISNHEDIDLIHSDKIQLGQFVYVTRLYSGSPVPVLRGLRPVPKRRPGPCVGNPTNLVPCNLLPIRAAYDLASNDNADAKAKAKKVKANGNVMPKKSQVEGLELRRLSLDDSSRRLWDQGTIATSRSDTSKAAQTTSHSKSQRTPASSYSASVIFDKKASSKNDSPLKSSSLSISPVKNKINIVSPKSKSRTLKKDPKSLSEGTIPSHLIKVPLNSKMWSDQRIVWNALPSAIHDIGKQVMSHRNVAFLAAIYALEEASAAEGVVRCMCTFADLCNTSQKIPAGVLVEQFLDLHQNMLTAVKLVDSLLSTTLPVAKPSSSCSLQYSSPDAFKSFTNKKALCWVQAAVATNLSSFNLFRMQEKSELVNGEKCHLVIIDSTSEALNCENNSPQEKRSHRCHGSSSVSNTVQKPSPSQRLLSSTKKATTIREEWSKGSSSRLKETATLAEKLLLVSREWFFKYLEESLNMGFASSREEERSEIAYLVGQLKRVNEWLDGVTGGGVEVDERKQELRRKLYGFLLEHVESNVVASK</sequence>
<feature type="region of interest" description="Disordered" evidence="1">
    <location>
        <begin position="380"/>
        <end position="407"/>
    </location>
</feature>
<comment type="caution">
    <text evidence="4">The sequence shown here is derived from an EMBL/GenBank/DDBJ whole genome shotgun (WGS) entry which is preliminary data.</text>
</comment>